<evidence type="ECO:0000313" key="2">
    <source>
        <dbReference type="Proteomes" id="UP001203423"/>
    </source>
</evidence>
<dbReference type="InterPro" id="IPR051917">
    <property type="entry name" value="Transposase-Integrase"/>
</dbReference>
<evidence type="ECO:0000313" key="1">
    <source>
        <dbReference type="EMBL" id="MCL1127430.1"/>
    </source>
</evidence>
<dbReference type="Proteomes" id="UP001203423">
    <property type="component" value="Unassembled WGS sequence"/>
</dbReference>
<comment type="caution">
    <text evidence="1">The sequence shown here is derived from an EMBL/GenBank/DDBJ whole genome shotgun (WGS) entry which is preliminary data.</text>
</comment>
<dbReference type="EMBL" id="JAKIKS010000159">
    <property type="protein sequence ID" value="MCL1127430.1"/>
    <property type="molecule type" value="Genomic_DNA"/>
</dbReference>
<dbReference type="SUPFAM" id="SSF53098">
    <property type="entry name" value="Ribonuclease H-like"/>
    <property type="match status" value="1"/>
</dbReference>
<feature type="non-terminal residue" evidence="1">
    <location>
        <position position="1"/>
    </location>
</feature>
<name>A0ABT0LIE2_9GAMM</name>
<organism evidence="1 2">
    <name type="scientific">Shewanella surugensis</name>
    <dbReference type="NCBI Taxonomy" id="212020"/>
    <lineage>
        <taxon>Bacteria</taxon>
        <taxon>Pseudomonadati</taxon>
        <taxon>Pseudomonadota</taxon>
        <taxon>Gammaproteobacteria</taxon>
        <taxon>Alteromonadales</taxon>
        <taxon>Shewanellaceae</taxon>
        <taxon>Shewanella</taxon>
    </lineage>
</organism>
<proteinExistence type="predicted"/>
<gene>
    <name evidence="1" type="ORF">L2764_23885</name>
</gene>
<keyword evidence="2" id="KW-1185">Reference proteome</keyword>
<dbReference type="PANTHER" id="PTHR10948">
    <property type="entry name" value="TRANSPOSASE"/>
    <property type="match status" value="1"/>
</dbReference>
<dbReference type="InterPro" id="IPR012337">
    <property type="entry name" value="RNaseH-like_sf"/>
</dbReference>
<protein>
    <submittedName>
        <fullName evidence="1">IS30 family transposase</fullName>
    </submittedName>
</protein>
<sequence>ENTNGLLRRFFPKGMKIGSLNEQEIANAEFLINMRPREALNFLSPYEFLTGKRVSLIAEI</sequence>
<accession>A0ABT0LIE2</accession>
<dbReference type="PANTHER" id="PTHR10948:SF23">
    <property type="entry name" value="TRANSPOSASE INSI FOR INSERTION SEQUENCE ELEMENT IS30A-RELATED"/>
    <property type="match status" value="1"/>
</dbReference>
<reference evidence="1 2" key="1">
    <citation type="submission" date="2022-01" db="EMBL/GenBank/DDBJ databases">
        <title>Whole genome-based taxonomy of the Shewanellaceae.</title>
        <authorList>
            <person name="Martin-Rodriguez A.J."/>
        </authorList>
    </citation>
    <scope>NUCLEOTIDE SEQUENCE [LARGE SCALE GENOMIC DNA]</scope>
    <source>
        <strain evidence="1 2">DSM 17177</strain>
    </source>
</reference>